<evidence type="ECO:0000259" key="1">
    <source>
        <dbReference type="Pfam" id="PF00535"/>
    </source>
</evidence>
<protein>
    <recommendedName>
        <fullName evidence="1">Glycosyltransferase 2-like domain-containing protein</fullName>
    </recommendedName>
</protein>
<dbReference type="InterPro" id="IPR029044">
    <property type="entry name" value="Nucleotide-diphossugar_trans"/>
</dbReference>
<organism evidence="2">
    <name type="scientific">marine sediment metagenome</name>
    <dbReference type="NCBI Taxonomy" id="412755"/>
    <lineage>
        <taxon>unclassified sequences</taxon>
        <taxon>metagenomes</taxon>
        <taxon>ecological metagenomes</taxon>
    </lineage>
</organism>
<dbReference type="SUPFAM" id="SSF53448">
    <property type="entry name" value="Nucleotide-diphospho-sugar transferases"/>
    <property type="match status" value="1"/>
</dbReference>
<reference evidence="2" key="1">
    <citation type="journal article" date="2015" name="Nature">
        <title>Complex archaea that bridge the gap between prokaryotes and eukaryotes.</title>
        <authorList>
            <person name="Spang A."/>
            <person name="Saw J.H."/>
            <person name="Jorgensen S.L."/>
            <person name="Zaremba-Niedzwiedzka K."/>
            <person name="Martijn J."/>
            <person name="Lind A.E."/>
            <person name="van Eijk R."/>
            <person name="Schleper C."/>
            <person name="Guy L."/>
            <person name="Ettema T.J."/>
        </authorList>
    </citation>
    <scope>NUCLEOTIDE SEQUENCE</scope>
</reference>
<dbReference type="InterPro" id="IPR001173">
    <property type="entry name" value="Glyco_trans_2-like"/>
</dbReference>
<dbReference type="Gene3D" id="3.90.550.10">
    <property type="entry name" value="Spore Coat Polysaccharide Biosynthesis Protein SpsA, Chain A"/>
    <property type="match status" value="1"/>
</dbReference>
<gene>
    <name evidence="2" type="ORF">LCGC14_2048720</name>
</gene>
<dbReference type="Pfam" id="PF00535">
    <property type="entry name" value="Glycos_transf_2"/>
    <property type="match status" value="1"/>
</dbReference>
<sequence>MDEYPPVIVLLVTYRRLALALETIKSVKEKLIYPNIGFHIADDGSGQEYVDRLVQEIGTEYSIEITDANRGGVGNNMNLGIEACLERADLWLHLEDDWVLYKPLDLEGPVRLLQEDPSVGMVRLGRLSANLQAVSMAGADKLWWRLHKLCDPYVFSGNAALRHRRFHDAYGPYTVGLKPGETELNYCGRFDGTEGPSIVYPAWLSYLDTFQHIGDSQSFKWHMETGGLTAEQAADIFAEMGAP</sequence>
<dbReference type="CDD" id="cd00761">
    <property type="entry name" value="Glyco_tranf_GTA_type"/>
    <property type="match status" value="1"/>
</dbReference>
<comment type="caution">
    <text evidence="2">The sequence shown here is derived from an EMBL/GenBank/DDBJ whole genome shotgun (WGS) entry which is preliminary data.</text>
</comment>
<name>A0A0F9HLL6_9ZZZZ</name>
<dbReference type="EMBL" id="LAZR01024173">
    <property type="protein sequence ID" value="KKL76057.1"/>
    <property type="molecule type" value="Genomic_DNA"/>
</dbReference>
<feature type="domain" description="Glycosyltransferase 2-like" evidence="1">
    <location>
        <begin position="9"/>
        <end position="123"/>
    </location>
</feature>
<dbReference type="AlphaFoldDB" id="A0A0F9HLL6"/>
<proteinExistence type="predicted"/>
<evidence type="ECO:0000313" key="2">
    <source>
        <dbReference type="EMBL" id="KKL76057.1"/>
    </source>
</evidence>
<accession>A0A0F9HLL6</accession>